<dbReference type="Proteomes" id="UP001060112">
    <property type="component" value="Chromosome"/>
</dbReference>
<name>A0ABY5I203_9FIRM</name>
<proteinExistence type="predicted"/>
<reference evidence="1" key="1">
    <citation type="submission" date="2022-07" db="EMBL/GenBank/DDBJ databases">
        <title>Faecal culturing of patients with breast cancer.</title>
        <authorList>
            <person name="Teng N.M.Y."/>
            <person name="Kiu R."/>
            <person name="Evans R."/>
            <person name="Baker D.J."/>
            <person name="Zenner C."/>
            <person name="Robinson S.D."/>
            <person name="Hall L.J."/>
        </authorList>
    </citation>
    <scope>NUCLEOTIDE SEQUENCE</scope>
    <source>
        <strain evidence="1">LH1062</strain>
    </source>
</reference>
<protein>
    <recommendedName>
        <fullName evidence="3">Phage protein</fullName>
    </recommendedName>
</protein>
<evidence type="ECO:0008006" key="3">
    <source>
        <dbReference type="Google" id="ProtNLM"/>
    </source>
</evidence>
<dbReference type="EMBL" id="CP101620">
    <property type="protein sequence ID" value="UTY39401.1"/>
    <property type="molecule type" value="Genomic_DNA"/>
</dbReference>
<organism evidence="1 2">
    <name type="scientific">Allocoprobacillus halotolerans</name>
    <dbReference type="NCBI Taxonomy" id="2944914"/>
    <lineage>
        <taxon>Bacteria</taxon>
        <taxon>Bacillati</taxon>
        <taxon>Bacillota</taxon>
        <taxon>Erysipelotrichia</taxon>
        <taxon>Erysipelotrichales</taxon>
        <taxon>Erysipelotrichaceae</taxon>
        <taxon>Allocoprobacillus</taxon>
    </lineage>
</organism>
<accession>A0ABY5I203</accession>
<evidence type="ECO:0000313" key="1">
    <source>
        <dbReference type="EMBL" id="UTY39401.1"/>
    </source>
</evidence>
<sequence>MMKYRKKPVEVEAIQWTGNTSEVKKFCGSKCSYNVNDSAWQVGKGVPHEELIIHTLEGDMKASRNDYIIKGINGEIYPCKPDIFEKTYEKVEESELLK</sequence>
<evidence type="ECO:0000313" key="2">
    <source>
        <dbReference type="Proteomes" id="UP001060112"/>
    </source>
</evidence>
<gene>
    <name evidence="1" type="ORF">NMU03_00785</name>
</gene>
<dbReference type="RefSeq" id="WP_290140474.1">
    <property type="nucleotide sequence ID" value="NZ_CP101620.1"/>
</dbReference>
<keyword evidence="2" id="KW-1185">Reference proteome</keyword>